<dbReference type="KEGG" id="gps:C427_1849"/>
<sequence>MRRIRQEITCIFVDIQDSSYKKSRLDYQNVIDIMADFLTETSLILTVHDVKVGAYLGDGLMAFCDAKDSQKRFIDAAYKILEMREKKDMFYKKNWRSSFNICIGVQTGFASLGYFPCKEFRHCTAMGDTVNLASRFCSLAETNSICADQGFYLENKGAITNFKLTPKTSLNSIKGYEGEQFNLVHATPKLYNEPSHDLCPNCSGLIETTSLFDEHEIRKCNVCDFGKLSPVTFQLRGLRHLKNRMRYLFRHRWWSNLNLQITGSFIS</sequence>
<dbReference type="STRING" id="1129794.C427_1849"/>
<reference evidence="2 3" key="1">
    <citation type="journal article" date="2013" name="Genome Announc.">
        <title>Complete Genome Sequence of Glaciecola psychrophila Strain 170T.</title>
        <authorList>
            <person name="Yin J."/>
            <person name="Chen J."/>
            <person name="Liu G."/>
            <person name="Yu Y."/>
            <person name="Song L."/>
            <person name="Wang X."/>
            <person name="Qu X."/>
        </authorList>
    </citation>
    <scope>NUCLEOTIDE SEQUENCE [LARGE SCALE GENOMIC DNA]</scope>
    <source>
        <strain evidence="2 3">170</strain>
    </source>
</reference>
<dbReference type="PROSITE" id="PS50125">
    <property type="entry name" value="GUANYLATE_CYCLASE_2"/>
    <property type="match status" value="1"/>
</dbReference>
<evidence type="ECO:0000259" key="1">
    <source>
        <dbReference type="PROSITE" id="PS50125"/>
    </source>
</evidence>
<dbReference type="CDD" id="cd07302">
    <property type="entry name" value="CHD"/>
    <property type="match status" value="1"/>
</dbReference>
<dbReference type="InterPro" id="IPR029787">
    <property type="entry name" value="Nucleotide_cyclase"/>
</dbReference>
<accession>K6ZN46</accession>
<keyword evidence="3" id="KW-1185">Reference proteome</keyword>
<dbReference type="EMBL" id="CP003837">
    <property type="protein sequence ID" value="AGH43958.1"/>
    <property type="molecule type" value="Genomic_DNA"/>
</dbReference>
<evidence type="ECO:0000313" key="2">
    <source>
        <dbReference type="EMBL" id="AGH43958.1"/>
    </source>
</evidence>
<dbReference type="Proteomes" id="UP000011864">
    <property type="component" value="Chromosome"/>
</dbReference>
<dbReference type="GO" id="GO:0009190">
    <property type="term" value="P:cyclic nucleotide biosynthetic process"/>
    <property type="evidence" value="ECO:0007669"/>
    <property type="project" value="InterPro"/>
</dbReference>
<dbReference type="GO" id="GO:0004016">
    <property type="term" value="F:adenylate cyclase activity"/>
    <property type="evidence" value="ECO:0007669"/>
    <property type="project" value="UniProtKB-ARBA"/>
</dbReference>
<dbReference type="InterPro" id="IPR001054">
    <property type="entry name" value="A/G_cyclase"/>
</dbReference>
<dbReference type="SUPFAM" id="SSF55073">
    <property type="entry name" value="Nucleotide cyclase"/>
    <property type="match status" value="1"/>
</dbReference>
<gene>
    <name evidence="2" type="ORF">C427_1849</name>
</gene>
<organism evidence="2 3">
    <name type="scientific">Paraglaciecola psychrophila 170</name>
    <dbReference type="NCBI Taxonomy" id="1129794"/>
    <lineage>
        <taxon>Bacteria</taxon>
        <taxon>Pseudomonadati</taxon>
        <taxon>Pseudomonadota</taxon>
        <taxon>Gammaproteobacteria</taxon>
        <taxon>Alteromonadales</taxon>
        <taxon>Alteromonadaceae</taxon>
        <taxon>Paraglaciecola</taxon>
    </lineage>
</organism>
<protein>
    <recommendedName>
        <fullName evidence="1">Guanylate cyclase domain-containing protein</fullName>
    </recommendedName>
</protein>
<dbReference type="Pfam" id="PF00211">
    <property type="entry name" value="Guanylate_cyc"/>
    <property type="match status" value="1"/>
</dbReference>
<evidence type="ECO:0000313" key="3">
    <source>
        <dbReference type="Proteomes" id="UP000011864"/>
    </source>
</evidence>
<dbReference type="HOGENOM" id="CLU_1041515_0_0_6"/>
<dbReference type="AlphaFoldDB" id="K6ZN46"/>
<feature type="domain" description="Guanylate cyclase" evidence="1">
    <location>
        <begin position="9"/>
        <end position="137"/>
    </location>
</feature>
<proteinExistence type="predicted"/>
<dbReference type="OrthoDB" id="5476461at2"/>
<dbReference type="RefSeq" id="WP_007637555.1">
    <property type="nucleotide sequence ID" value="NC_020514.1"/>
</dbReference>
<dbReference type="GO" id="GO:0035556">
    <property type="term" value="P:intracellular signal transduction"/>
    <property type="evidence" value="ECO:0007669"/>
    <property type="project" value="InterPro"/>
</dbReference>
<dbReference type="PATRIC" id="fig|1129794.4.peg.1829"/>
<name>K6ZN46_9ALTE</name>
<dbReference type="Gene3D" id="3.30.70.1230">
    <property type="entry name" value="Nucleotide cyclase"/>
    <property type="match status" value="1"/>
</dbReference>
<dbReference type="eggNOG" id="COG2114">
    <property type="taxonomic scope" value="Bacteria"/>
</dbReference>